<accession>A0AAP6B3H9</accession>
<gene>
    <name evidence="1" type="ORF">R8G00_30385</name>
</gene>
<proteinExistence type="predicted"/>
<evidence type="ECO:0000313" key="1">
    <source>
        <dbReference type="EMBL" id="MDW9353715.1"/>
    </source>
</evidence>
<comment type="caution">
    <text evidence="1">The sequence shown here is derived from an EMBL/GenBank/DDBJ whole genome shotgun (WGS) entry which is preliminary data.</text>
</comment>
<dbReference type="EMBL" id="JAWPMK010000007">
    <property type="protein sequence ID" value="MDW9353715.1"/>
    <property type="molecule type" value="Genomic_DNA"/>
</dbReference>
<sequence>MTSVINNLSSLNLIPCRSPFDSVMGERCYQSIVSVDTFTDFIVEAQADGMLNECNLRENDRYSRLLRTYLFRSMAVIHAVIDLRAGIVHLIVYSLVTNEITEFEAEYFICQIRQNLDRY</sequence>
<dbReference type="RefSeq" id="WP_000204964.1">
    <property type="nucleotide sequence ID" value="NZ_BFZB01000470.1"/>
</dbReference>
<organism evidence="1 2">
    <name type="scientific">Escherichia coli</name>
    <dbReference type="NCBI Taxonomy" id="562"/>
    <lineage>
        <taxon>Bacteria</taxon>
        <taxon>Pseudomonadati</taxon>
        <taxon>Pseudomonadota</taxon>
        <taxon>Gammaproteobacteria</taxon>
        <taxon>Enterobacterales</taxon>
        <taxon>Enterobacteriaceae</taxon>
        <taxon>Escherichia</taxon>
    </lineage>
</organism>
<name>A0AAP6B3H9_ECOLX</name>
<dbReference type="Proteomes" id="UP001271591">
    <property type="component" value="Unassembled WGS sequence"/>
</dbReference>
<protein>
    <submittedName>
        <fullName evidence="1">Uncharacterized protein</fullName>
    </submittedName>
</protein>
<dbReference type="AlphaFoldDB" id="A0AAP6B3H9"/>
<reference evidence="1" key="1">
    <citation type="submission" date="2023-10" db="EMBL/GenBank/DDBJ databases">
        <title>Draft Genome Sequence of a Shiga toxin-producing Escherichia coli strain from deer meat showing an IS-element integration in the B-subunit of the Shiga toxin Stx2b gene.</title>
        <authorList>
            <person name="Projahn M."/>
            <person name="Borowiak M."/>
        </authorList>
    </citation>
    <scope>NUCLEOTIDE SEQUENCE</scope>
    <source>
        <strain evidence="1">BfR-EC-18960</strain>
    </source>
</reference>
<evidence type="ECO:0000313" key="2">
    <source>
        <dbReference type="Proteomes" id="UP001271591"/>
    </source>
</evidence>